<gene>
    <name evidence="1" type="ORF">G3569_07865</name>
</gene>
<comment type="caution">
    <text evidence="1">The sequence shown here is derived from an EMBL/GenBank/DDBJ whole genome shotgun (WGS) entry which is preliminary data.</text>
</comment>
<keyword evidence="2" id="KW-1185">Reference proteome</keyword>
<evidence type="ECO:0000313" key="2">
    <source>
        <dbReference type="Proteomes" id="UP000479132"/>
    </source>
</evidence>
<dbReference type="Proteomes" id="UP000479132">
    <property type="component" value="Unassembled WGS sequence"/>
</dbReference>
<evidence type="ECO:0000313" key="1">
    <source>
        <dbReference type="EMBL" id="NGP88268.1"/>
    </source>
</evidence>
<name>A0A6M1SWM7_9BACT</name>
<proteinExistence type="predicted"/>
<sequence>MYQINWLYETYTYTKRIPLKNDGALSPHYGVWDQGDSPNDREHNWGGYNALELMRYRRTYTQGNNKKGDLAKPMDDTRKWLEDEVLK</sequence>
<dbReference type="AlphaFoldDB" id="A0A6M1SWM7"/>
<dbReference type="EMBL" id="JAALLS010000008">
    <property type="protein sequence ID" value="NGP88268.1"/>
    <property type="molecule type" value="Genomic_DNA"/>
</dbReference>
<dbReference type="RefSeq" id="WP_165267818.1">
    <property type="nucleotide sequence ID" value="NZ_JAALLS010000008.1"/>
</dbReference>
<protein>
    <submittedName>
        <fullName evidence="1">Uncharacterized protein</fullName>
    </submittedName>
</protein>
<accession>A0A6M1SWM7</accession>
<organism evidence="1 2">
    <name type="scientific">Fodinibius halophilus</name>
    <dbReference type="NCBI Taxonomy" id="1736908"/>
    <lineage>
        <taxon>Bacteria</taxon>
        <taxon>Pseudomonadati</taxon>
        <taxon>Balneolota</taxon>
        <taxon>Balneolia</taxon>
        <taxon>Balneolales</taxon>
        <taxon>Balneolaceae</taxon>
        <taxon>Fodinibius</taxon>
    </lineage>
</organism>
<reference evidence="1 2" key="1">
    <citation type="submission" date="2020-02" db="EMBL/GenBank/DDBJ databases">
        <title>Aliifodinibius halophilus 2W32, complete genome.</title>
        <authorList>
            <person name="Li Y."/>
            <person name="Wu S."/>
        </authorList>
    </citation>
    <scope>NUCLEOTIDE SEQUENCE [LARGE SCALE GENOMIC DNA]</scope>
    <source>
        <strain evidence="1 2">2W32</strain>
    </source>
</reference>